<dbReference type="InterPro" id="IPR052755">
    <property type="entry name" value="Lysozyme_Inhibitor_LprI"/>
</dbReference>
<gene>
    <name evidence="2" type="ORF">D3871_14120</name>
</gene>
<dbReference type="RefSeq" id="WP_119769471.1">
    <property type="nucleotide sequence ID" value="NZ_QYUO01000001.1"/>
</dbReference>
<dbReference type="PANTHER" id="PTHR37549">
    <property type="entry name" value="LIPOPROTEIN LPRI"/>
    <property type="match status" value="1"/>
</dbReference>
<dbReference type="GO" id="GO:0005576">
    <property type="term" value="C:extracellular region"/>
    <property type="evidence" value="ECO:0007669"/>
    <property type="project" value="TreeGrafter"/>
</dbReference>
<dbReference type="PANTHER" id="PTHR37549:SF1">
    <property type="entry name" value="LIPOPROTEIN LPRI"/>
    <property type="match status" value="1"/>
</dbReference>
<dbReference type="Gene3D" id="1.20.1270.180">
    <property type="match status" value="1"/>
</dbReference>
<dbReference type="EMBL" id="QYUO01000001">
    <property type="protein sequence ID" value="RJF99534.1"/>
    <property type="molecule type" value="Genomic_DNA"/>
</dbReference>
<evidence type="ECO:0000256" key="1">
    <source>
        <dbReference type="SAM" id="SignalP"/>
    </source>
</evidence>
<evidence type="ECO:0000313" key="2">
    <source>
        <dbReference type="EMBL" id="RJF99534.1"/>
    </source>
</evidence>
<name>A0A3A3FW31_9BURK</name>
<dbReference type="AlphaFoldDB" id="A0A3A3FW31"/>
<dbReference type="Proteomes" id="UP000265955">
    <property type="component" value="Unassembled WGS sequence"/>
</dbReference>
<organism evidence="2 3">
    <name type="scientific">Noviherbaspirillum saxi</name>
    <dbReference type="NCBI Taxonomy" id="2320863"/>
    <lineage>
        <taxon>Bacteria</taxon>
        <taxon>Pseudomonadati</taxon>
        <taxon>Pseudomonadota</taxon>
        <taxon>Betaproteobacteria</taxon>
        <taxon>Burkholderiales</taxon>
        <taxon>Oxalobacteraceae</taxon>
        <taxon>Noviherbaspirillum</taxon>
    </lineage>
</organism>
<feature type="chain" id="PRO_5017414714" description="Lysozyme inhibitor LprI N-terminal domain-containing protein" evidence="1">
    <location>
        <begin position="23"/>
        <end position="218"/>
    </location>
</feature>
<feature type="signal peptide" evidence="1">
    <location>
        <begin position="1"/>
        <end position="22"/>
    </location>
</feature>
<sequence>MKAVHHVIGISALLFATSIAWAASFDCHKARTPSEKLICSDPSLSKLDEDLNAAYKRALESGQDKTLIRHWQREWLTSYSVTSCTTVVCLKEAFSLQIKLLNQVALPNAETATWSGRYVRYWNGKEDRHTASILLIGLTGERVFATGSALWFGPNAHIGQVHTGEIEGVGKLQNQRLLMDSMEDCKASMKRKGILLVVDEESGCGGLNVTFLGEYRKK</sequence>
<evidence type="ECO:0008006" key="4">
    <source>
        <dbReference type="Google" id="ProtNLM"/>
    </source>
</evidence>
<protein>
    <recommendedName>
        <fullName evidence="4">Lysozyme inhibitor LprI N-terminal domain-containing protein</fullName>
    </recommendedName>
</protein>
<evidence type="ECO:0000313" key="3">
    <source>
        <dbReference type="Proteomes" id="UP000265955"/>
    </source>
</evidence>
<dbReference type="OrthoDB" id="5450120at2"/>
<keyword evidence="3" id="KW-1185">Reference proteome</keyword>
<keyword evidence="1" id="KW-0732">Signal</keyword>
<reference evidence="3" key="1">
    <citation type="submission" date="2018-09" db="EMBL/GenBank/DDBJ databases">
        <authorList>
            <person name="Zhu H."/>
        </authorList>
    </citation>
    <scope>NUCLEOTIDE SEQUENCE [LARGE SCALE GENOMIC DNA]</scope>
    <source>
        <strain evidence="3">K1R23-30</strain>
    </source>
</reference>
<proteinExistence type="predicted"/>
<comment type="caution">
    <text evidence="2">The sequence shown here is derived from an EMBL/GenBank/DDBJ whole genome shotgun (WGS) entry which is preliminary data.</text>
</comment>
<accession>A0A3A3FW31</accession>